<proteinExistence type="predicted"/>
<dbReference type="AlphaFoldDB" id="A0A151J234"/>
<dbReference type="Proteomes" id="UP000078492">
    <property type="component" value="Unassembled WGS sequence"/>
</dbReference>
<evidence type="ECO:0008006" key="3">
    <source>
        <dbReference type="Google" id="ProtNLM"/>
    </source>
</evidence>
<reference evidence="1 2" key="1">
    <citation type="submission" date="2015-09" db="EMBL/GenBank/DDBJ databases">
        <title>Trachymyrmex cornetzi WGS genome.</title>
        <authorList>
            <person name="Nygaard S."/>
            <person name="Hu H."/>
            <person name="Boomsma J."/>
            <person name="Zhang G."/>
        </authorList>
    </citation>
    <scope>NUCLEOTIDE SEQUENCE [LARGE SCALE GENOMIC DNA]</scope>
    <source>
        <strain evidence="1">Tcor2-1</strain>
        <tissue evidence="1">Whole body</tissue>
    </source>
</reference>
<evidence type="ECO:0000313" key="1">
    <source>
        <dbReference type="EMBL" id="KYN16010.1"/>
    </source>
</evidence>
<keyword evidence="2" id="KW-1185">Reference proteome</keyword>
<dbReference type="InterPro" id="IPR011333">
    <property type="entry name" value="SKP1/BTB/POZ_sf"/>
</dbReference>
<dbReference type="STRING" id="471704.A0A151J234"/>
<protein>
    <recommendedName>
        <fullName evidence="3">BTB domain-containing protein</fullName>
    </recommendedName>
</protein>
<evidence type="ECO:0000313" key="2">
    <source>
        <dbReference type="Proteomes" id="UP000078492"/>
    </source>
</evidence>
<dbReference type="Gene3D" id="3.30.710.10">
    <property type="entry name" value="Potassium Channel Kv1.1, Chain A"/>
    <property type="match status" value="1"/>
</dbReference>
<organism evidence="1 2">
    <name type="scientific">Trachymyrmex cornetzi</name>
    <dbReference type="NCBI Taxonomy" id="471704"/>
    <lineage>
        <taxon>Eukaryota</taxon>
        <taxon>Metazoa</taxon>
        <taxon>Ecdysozoa</taxon>
        <taxon>Arthropoda</taxon>
        <taxon>Hexapoda</taxon>
        <taxon>Insecta</taxon>
        <taxon>Pterygota</taxon>
        <taxon>Neoptera</taxon>
        <taxon>Endopterygota</taxon>
        <taxon>Hymenoptera</taxon>
        <taxon>Apocrita</taxon>
        <taxon>Aculeata</taxon>
        <taxon>Formicoidea</taxon>
        <taxon>Formicidae</taxon>
        <taxon>Myrmicinae</taxon>
        <taxon>Trachymyrmex</taxon>
    </lineage>
</organism>
<gene>
    <name evidence="1" type="ORF">ALC57_11735</name>
</gene>
<sequence length="244" mass="28334">MTFLTKIPENRLFRSTSTSTTIYCKFEIFHKLENNTIRMNLSSTSSALFSKDVKSLEVLNLNEFQSKNDESLNFILGSEQYAVSKKLLRGTNSSYFKNICQTHKSEIDMTNELMSELENFKILLLIINNSKSVSDYYKTNGYNNYLLKQILITADKYDVLTVKLTCEHYLVRGITIENVMELIQLVFSLNAKFLETHLATFVKFYMKEIMNTTGFQILPQKDFTKFMELIEKNETLIETSTSLL</sequence>
<name>A0A151J234_9HYME</name>
<dbReference type="EMBL" id="KQ980447">
    <property type="protein sequence ID" value="KYN16010.1"/>
    <property type="molecule type" value="Genomic_DNA"/>
</dbReference>
<accession>A0A151J234</accession>